<evidence type="ECO:0000256" key="7">
    <source>
        <dbReference type="ARBA" id="ARBA00022640"/>
    </source>
</evidence>
<comment type="function">
    <text evidence="13">Voltage-dependent rectifying anion channel that facilitates the translocation between chloroplast and cytoplasm of phosphorylated carbohydrates such as triosephosphate, 3-phosphoglycerate and inorganic phosphate (Pi) depending of ATP to triosephosphate ratio in the plastidial intermembrane space; in high triosephosphate/ATP conditions (e.g. photosynthesis), export of triosphosphate from chloroplast (outward rectifying channels), but in high ATP/triosephosphate conditions (e.g. dark phase), import of phosphosolutes (inward rectifying channels).</text>
</comment>
<evidence type="ECO:0000256" key="11">
    <source>
        <dbReference type="ARBA" id="ARBA00023114"/>
    </source>
</evidence>
<keyword evidence="8" id="KW-0812">Transmembrane</keyword>
<accession>A0AAN7LYG2</accession>
<keyword evidence="11" id="KW-0626">Porin</keyword>
<keyword evidence="10" id="KW-0406">Ion transport</keyword>
<dbReference type="GO" id="GO:0046930">
    <property type="term" value="C:pore complex"/>
    <property type="evidence" value="ECO:0007669"/>
    <property type="project" value="UniProtKB-KW"/>
</dbReference>
<evidence type="ECO:0000256" key="4">
    <source>
        <dbReference type="ARBA" id="ARBA00022448"/>
    </source>
</evidence>
<evidence type="ECO:0000256" key="9">
    <source>
        <dbReference type="ARBA" id="ARBA00022805"/>
    </source>
</evidence>
<protein>
    <submittedName>
        <fullName evidence="14">Uncharacterized protein</fullName>
    </submittedName>
</protein>
<evidence type="ECO:0000256" key="8">
    <source>
        <dbReference type="ARBA" id="ARBA00022692"/>
    </source>
</evidence>
<keyword evidence="5" id="KW-1134">Transmembrane beta strand</keyword>
<keyword evidence="4" id="KW-0813">Transport</keyword>
<reference evidence="14 15" key="1">
    <citation type="journal article" date="2023" name="Hortic Res">
        <title>Pangenome of water caltrop reveals structural variations and asymmetric subgenome divergence after allopolyploidization.</title>
        <authorList>
            <person name="Zhang X."/>
            <person name="Chen Y."/>
            <person name="Wang L."/>
            <person name="Yuan Y."/>
            <person name="Fang M."/>
            <person name="Shi L."/>
            <person name="Lu R."/>
            <person name="Comes H.P."/>
            <person name="Ma Y."/>
            <person name="Chen Y."/>
            <person name="Huang G."/>
            <person name="Zhou Y."/>
            <person name="Zheng Z."/>
            <person name="Qiu Y."/>
        </authorList>
    </citation>
    <scope>NUCLEOTIDE SEQUENCE [LARGE SCALE GENOMIC DNA]</scope>
    <source>
        <strain evidence="14">F231</strain>
    </source>
</reference>
<dbReference type="GO" id="GO:0034426">
    <property type="term" value="C:etioplast membrane"/>
    <property type="evidence" value="ECO:0007669"/>
    <property type="project" value="UniProtKB-SubCell"/>
</dbReference>
<evidence type="ECO:0000256" key="5">
    <source>
        <dbReference type="ARBA" id="ARBA00022452"/>
    </source>
</evidence>
<comment type="subcellular location">
    <subcellularLocation>
        <location evidence="1">Plastid</location>
        <location evidence="1">Chloroplast outer membrane</location>
        <topology evidence="1">Multi-pass membrane protein</topology>
    </subcellularLocation>
    <subcellularLocation>
        <location evidence="2">Plastid</location>
        <location evidence="2">Etioplast membrane</location>
        <topology evidence="2">Multi-pass membrane protein</topology>
    </subcellularLocation>
</comment>
<keyword evidence="12" id="KW-0472">Membrane</keyword>
<evidence type="ECO:0000256" key="10">
    <source>
        <dbReference type="ARBA" id="ARBA00023065"/>
    </source>
</evidence>
<dbReference type="PANTHER" id="PTHR35993:SF1">
    <property type="entry name" value="OUTER ENVELOPE PORE PROTEIN 21B, CHLOROPLASTIC"/>
    <property type="match status" value="1"/>
</dbReference>
<dbReference type="InterPro" id="IPR034575">
    <property type="entry name" value="OEP21"/>
</dbReference>
<keyword evidence="9" id="KW-1002">Plastid outer membrane</keyword>
<organism evidence="14 15">
    <name type="scientific">Trapa natans</name>
    <name type="common">Water chestnut</name>
    <dbReference type="NCBI Taxonomy" id="22666"/>
    <lineage>
        <taxon>Eukaryota</taxon>
        <taxon>Viridiplantae</taxon>
        <taxon>Streptophyta</taxon>
        <taxon>Embryophyta</taxon>
        <taxon>Tracheophyta</taxon>
        <taxon>Spermatophyta</taxon>
        <taxon>Magnoliopsida</taxon>
        <taxon>eudicotyledons</taxon>
        <taxon>Gunneridae</taxon>
        <taxon>Pentapetalae</taxon>
        <taxon>rosids</taxon>
        <taxon>malvids</taxon>
        <taxon>Myrtales</taxon>
        <taxon>Lythraceae</taxon>
        <taxon>Trapa</taxon>
    </lineage>
</organism>
<name>A0AAN7LYG2_TRANT</name>
<proteinExistence type="inferred from homology"/>
<dbReference type="GO" id="GO:0044070">
    <property type="term" value="P:regulation of monoatomic anion transport"/>
    <property type="evidence" value="ECO:0007669"/>
    <property type="project" value="InterPro"/>
</dbReference>
<gene>
    <name evidence="14" type="ORF">SAY86_012781</name>
</gene>
<evidence type="ECO:0000313" key="14">
    <source>
        <dbReference type="EMBL" id="KAK4794787.1"/>
    </source>
</evidence>
<dbReference type="Proteomes" id="UP001346149">
    <property type="component" value="Unassembled WGS sequence"/>
</dbReference>
<keyword evidence="6" id="KW-0150">Chloroplast</keyword>
<comment type="caution">
    <text evidence="14">The sequence shown here is derived from an EMBL/GenBank/DDBJ whole genome shotgun (WGS) entry which is preliminary data.</text>
</comment>
<dbReference type="GO" id="GO:0015288">
    <property type="term" value="F:porin activity"/>
    <property type="evidence" value="ECO:0007669"/>
    <property type="project" value="UniProtKB-KW"/>
</dbReference>
<comment type="similarity">
    <text evidence="3">Belongs to the plastid outer envelope porin OEP21 (TC 1.B.29) family.</text>
</comment>
<keyword evidence="15" id="KW-1185">Reference proteome</keyword>
<evidence type="ECO:0000256" key="6">
    <source>
        <dbReference type="ARBA" id="ARBA00022528"/>
    </source>
</evidence>
<dbReference type="GO" id="GO:0008308">
    <property type="term" value="F:voltage-gated monoatomic anion channel activity"/>
    <property type="evidence" value="ECO:0007669"/>
    <property type="project" value="InterPro"/>
</dbReference>
<evidence type="ECO:0000256" key="1">
    <source>
        <dbReference type="ARBA" id="ARBA00004396"/>
    </source>
</evidence>
<evidence type="ECO:0000256" key="3">
    <source>
        <dbReference type="ARBA" id="ARBA00009945"/>
    </source>
</evidence>
<dbReference type="GO" id="GO:0009707">
    <property type="term" value="C:chloroplast outer membrane"/>
    <property type="evidence" value="ECO:0007669"/>
    <property type="project" value="UniProtKB-SubCell"/>
</dbReference>
<sequence length="281" mass="32254">METSLRYWGDSKSLRIHAKEKVPIDSKTHLQIQGELDTRVGAPSYALAMIRRVYPDISASLGVGVQYDKNGEVRYAVRGKKSFPVTTNGLLAFNVKGRSDVDQEFKQWKSKGAAEFSWSILNFQKEQDVRVKVGLEVFDQVPYLQIRENNWTFNADVNEFLCRSRIKRLHAFGTEKLALARMCKDVPKLNFPVKIAMRMVACWISCTCTSGSDHPCQSCHIHPTYTGCPLFRSTMKGIIMITSPLLEVIMHRVEECKRKPTEDFVLYRPQCCDYTKKRIIF</sequence>
<evidence type="ECO:0000256" key="2">
    <source>
        <dbReference type="ARBA" id="ARBA00004441"/>
    </source>
</evidence>
<dbReference type="AlphaFoldDB" id="A0AAN7LYG2"/>
<evidence type="ECO:0000256" key="12">
    <source>
        <dbReference type="ARBA" id="ARBA00023136"/>
    </source>
</evidence>
<dbReference type="PANTHER" id="PTHR35993">
    <property type="entry name" value="OUTER ENVELOPE PORE PROTEIN 21B, CHLOROPLASTIC"/>
    <property type="match status" value="1"/>
</dbReference>
<evidence type="ECO:0000256" key="13">
    <source>
        <dbReference type="ARBA" id="ARBA00024941"/>
    </source>
</evidence>
<keyword evidence="7" id="KW-0934">Plastid</keyword>
<evidence type="ECO:0000313" key="15">
    <source>
        <dbReference type="Proteomes" id="UP001346149"/>
    </source>
</evidence>
<dbReference type="EMBL" id="JAXQNO010000007">
    <property type="protein sequence ID" value="KAK4794787.1"/>
    <property type="molecule type" value="Genomic_DNA"/>
</dbReference>